<comment type="subunit">
    <text evidence="10">Heterodimer with POLE3; binds to DNA. Component of the CHRAC ISWI chromatin remodeling complex at least composed of SMARCA5/SNF2H, BAZ1A/ACF1, CHRAC1 and POLE3; the complex preferentially binds DNA through the CHRAC1-POLE3 heterodimer and possesses ATP-dependent nucleosome-remodeling activity. Within the complex, the heterodimer with POLE3 interacts with SMARCA5/SNF2H; the interaction is direct and enhances nucleosome sliding activity by the SMARCA5/SNF2H and BAZ1A/ACF1 interaction. Within the complex, the heterodimer with POLE3 interacts with BAZ1A/ACF1; the interactions are direct.</text>
</comment>
<evidence type="ECO:0000256" key="8">
    <source>
        <dbReference type="ARBA" id="ARBA00023242"/>
    </source>
</evidence>
<proteinExistence type="predicted"/>
<dbReference type="AlphaFoldDB" id="A0A1Y2ESX2"/>
<evidence type="ECO:0000313" key="15">
    <source>
        <dbReference type="Proteomes" id="UP000193920"/>
    </source>
</evidence>
<evidence type="ECO:0000256" key="5">
    <source>
        <dbReference type="ARBA" id="ARBA00022990"/>
    </source>
</evidence>
<dbReference type="CDD" id="cd23645">
    <property type="entry name" value="HFD_Dpb3-like"/>
    <property type="match status" value="1"/>
</dbReference>
<sequence length="104" mass="12042">MSNKIGFLPKKRSLPQTTTSFPLTRVKRIMKEDKDVIQISNESVFLVSLATEYFLEYFAKKSYSQSQGEKRRTVTYKDIANVVKDIDQLEFLSDVVPESVPFKK</sequence>
<organism evidence="14 15">
    <name type="scientific">Neocallimastix californiae</name>
    <dbReference type="NCBI Taxonomy" id="1754190"/>
    <lineage>
        <taxon>Eukaryota</taxon>
        <taxon>Fungi</taxon>
        <taxon>Fungi incertae sedis</taxon>
        <taxon>Chytridiomycota</taxon>
        <taxon>Chytridiomycota incertae sedis</taxon>
        <taxon>Neocallimastigomycetes</taxon>
        <taxon>Neocallimastigales</taxon>
        <taxon>Neocallimastigaceae</taxon>
        <taxon>Neocallimastix</taxon>
    </lineage>
</organism>
<evidence type="ECO:0000256" key="10">
    <source>
        <dbReference type="ARBA" id="ARBA00062516"/>
    </source>
</evidence>
<keyword evidence="4" id="KW-0548">Nucleotidyltransferase</keyword>
<evidence type="ECO:0000256" key="12">
    <source>
        <dbReference type="ARBA" id="ARBA00083235"/>
    </source>
</evidence>
<keyword evidence="5" id="KW-0007">Acetylation</keyword>
<accession>A0A1Y2ESX2</accession>
<dbReference type="Gene3D" id="1.10.20.10">
    <property type="entry name" value="Histone, subunit A"/>
    <property type="match status" value="1"/>
</dbReference>
<dbReference type="OrthoDB" id="636685at2759"/>
<dbReference type="GO" id="GO:0006261">
    <property type="term" value="P:DNA-templated DNA replication"/>
    <property type="evidence" value="ECO:0007669"/>
    <property type="project" value="TreeGrafter"/>
</dbReference>
<evidence type="ECO:0000256" key="1">
    <source>
        <dbReference type="ARBA" id="ARBA00004123"/>
    </source>
</evidence>
<evidence type="ECO:0000256" key="6">
    <source>
        <dbReference type="ARBA" id="ARBA00023054"/>
    </source>
</evidence>
<reference evidence="14 15" key="1">
    <citation type="submission" date="2016-08" db="EMBL/GenBank/DDBJ databases">
        <title>A Parts List for Fungal Cellulosomes Revealed by Comparative Genomics.</title>
        <authorList>
            <consortium name="DOE Joint Genome Institute"/>
            <person name="Haitjema C.H."/>
            <person name="Gilmore S.P."/>
            <person name="Henske J.K."/>
            <person name="Solomon K.V."/>
            <person name="De Groot R."/>
            <person name="Kuo A."/>
            <person name="Mondo S.J."/>
            <person name="Salamov A.A."/>
            <person name="Labutti K."/>
            <person name="Zhao Z."/>
            <person name="Chiniquy J."/>
            <person name="Barry K."/>
            <person name="Brewer H.M."/>
            <person name="Purvine S.O."/>
            <person name="Wright A.T."/>
            <person name="Boxma B."/>
            <person name="Van Alen T."/>
            <person name="Hackstein J.H."/>
            <person name="Baker S.E."/>
            <person name="Grigoriev I.V."/>
            <person name="O'Malley M.A."/>
        </authorList>
    </citation>
    <scope>NUCLEOTIDE SEQUENCE [LARGE SCALE GENOMIC DNA]</scope>
    <source>
        <strain evidence="14 15">G1</strain>
    </source>
</reference>
<dbReference type="InterPro" id="IPR009072">
    <property type="entry name" value="Histone-fold"/>
</dbReference>
<dbReference type="GO" id="GO:0008623">
    <property type="term" value="C:CHRAC"/>
    <property type="evidence" value="ECO:0007669"/>
    <property type="project" value="TreeGrafter"/>
</dbReference>
<protein>
    <recommendedName>
        <fullName evidence="11">Chromatin accessibility complex protein 1</fullName>
    </recommendedName>
    <alternativeName>
        <fullName evidence="12">DNA polymerase epsilon subunit p15</fullName>
    </alternativeName>
</protein>
<feature type="domain" description="Transcription factor CBF/NF-Y/archaeal histone" evidence="13">
    <location>
        <begin position="20"/>
        <end position="83"/>
    </location>
</feature>
<dbReference type="EMBL" id="MCOG01000028">
    <property type="protein sequence ID" value="ORY74668.1"/>
    <property type="molecule type" value="Genomic_DNA"/>
</dbReference>
<comment type="subcellular location">
    <subcellularLocation>
        <location evidence="1">Nucleus</location>
    </subcellularLocation>
</comment>
<comment type="function">
    <text evidence="9">Forms a complex with DNA polymerase epsilon subunit POLE3 and binds naked DNA, which is then incorporated into chromatin, aided by the nucleosome remodeling activity of ISWI/SNF2H and ACF1. Does not enhance nucleosome sliding activity of the ACF-5 ISWI chromatin remodeling complex.</text>
</comment>
<keyword evidence="3" id="KW-0808">Transferase</keyword>
<dbReference type="SUPFAM" id="SSF47113">
    <property type="entry name" value="Histone-fold"/>
    <property type="match status" value="1"/>
</dbReference>
<evidence type="ECO:0000256" key="7">
    <source>
        <dbReference type="ARBA" id="ARBA00023125"/>
    </source>
</evidence>
<keyword evidence="8" id="KW-0539">Nucleus</keyword>
<dbReference type="PANTHER" id="PTHR10252:SF54">
    <property type="entry name" value="CHROMATIN ACCESSIBILITY COMPLEX PROTEIN 1"/>
    <property type="match status" value="1"/>
</dbReference>
<keyword evidence="15" id="KW-1185">Reference proteome</keyword>
<dbReference type="STRING" id="1754190.A0A1Y2ESX2"/>
<evidence type="ECO:0000256" key="3">
    <source>
        <dbReference type="ARBA" id="ARBA00022679"/>
    </source>
</evidence>
<name>A0A1Y2ESX2_9FUNG</name>
<keyword evidence="6" id="KW-0175">Coiled coil</keyword>
<comment type="caution">
    <text evidence="14">The sequence shown here is derived from an EMBL/GenBank/DDBJ whole genome shotgun (WGS) entry which is preliminary data.</text>
</comment>
<gene>
    <name evidence="14" type="ORF">LY90DRAFT_666143</name>
</gene>
<evidence type="ECO:0000313" key="14">
    <source>
        <dbReference type="EMBL" id="ORY74668.1"/>
    </source>
</evidence>
<evidence type="ECO:0000256" key="11">
    <source>
        <dbReference type="ARBA" id="ARBA00071805"/>
    </source>
</evidence>
<dbReference type="GO" id="GO:0003677">
    <property type="term" value="F:DNA binding"/>
    <property type="evidence" value="ECO:0007669"/>
    <property type="project" value="UniProtKB-KW"/>
</dbReference>
<dbReference type="Proteomes" id="UP000193920">
    <property type="component" value="Unassembled WGS sequence"/>
</dbReference>
<dbReference type="PANTHER" id="PTHR10252">
    <property type="entry name" value="HISTONE-LIKE TRANSCRIPTION FACTOR CCAAT-RELATED"/>
    <property type="match status" value="1"/>
</dbReference>
<dbReference type="InterPro" id="IPR050568">
    <property type="entry name" value="Transcr_DNA_Rep_Reg"/>
</dbReference>
<dbReference type="GO" id="GO:0016779">
    <property type="term" value="F:nucleotidyltransferase activity"/>
    <property type="evidence" value="ECO:0007669"/>
    <property type="project" value="UniProtKB-KW"/>
</dbReference>
<dbReference type="FunFam" id="1.10.20.10:FF:000048">
    <property type="entry name" value="Chromatin accessibility complex subunit 1"/>
    <property type="match status" value="1"/>
</dbReference>
<keyword evidence="2" id="KW-0597">Phosphoprotein</keyword>
<evidence type="ECO:0000256" key="4">
    <source>
        <dbReference type="ARBA" id="ARBA00022695"/>
    </source>
</evidence>
<evidence type="ECO:0000259" key="13">
    <source>
        <dbReference type="Pfam" id="PF00808"/>
    </source>
</evidence>
<dbReference type="GO" id="GO:0046982">
    <property type="term" value="F:protein heterodimerization activity"/>
    <property type="evidence" value="ECO:0007669"/>
    <property type="project" value="InterPro"/>
</dbReference>
<evidence type="ECO:0000256" key="9">
    <source>
        <dbReference type="ARBA" id="ARBA00059032"/>
    </source>
</evidence>
<dbReference type="InterPro" id="IPR003958">
    <property type="entry name" value="CBFA_NFYB_domain"/>
</dbReference>
<dbReference type="Pfam" id="PF00808">
    <property type="entry name" value="CBFD_NFYB_HMF"/>
    <property type="match status" value="1"/>
</dbReference>
<keyword evidence="7" id="KW-0238">DNA-binding</keyword>
<evidence type="ECO:0000256" key="2">
    <source>
        <dbReference type="ARBA" id="ARBA00022553"/>
    </source>
</evidence>